<dbReference type="Proteomes" id="UP001156921">
    <property type="component" value="Unassembled WGS sequence"/>
</dbReference>
<keyword evidence="8" id="KW-1185">Reference proteome</keyword>
<dbReference type="SMART" id="SM00354">
    <property type="entry name" value="HTH_LACI"/>
    <property type="match status" value="1"/>
</dbReference>
<evidence type="ECO:0000256" key="4">
    <source>
        <dbReference type="ARBA" id="ARBA00023163"/>
    </source>
</evidence>
<keyword evidence="1" id="KW-0678">Repressor</keyword>
<dbReference type="EMBL" id="BSOY01000013">
    <property type="protein sequence ID" value="GLS00932.1"/>
    <property type="molecule type" value="Genomic_DNA"/>
</dbReference>
<proteinExistence type="predicted"/>
<dbReference type="Gene3D" id="3.40.50.2300">
    <property type="match status" value="2"/>
</dbReference>
<gene>
    <name evidence="7" type="ORF">GCM10007859_09420</name>
</gene>
<dbReference type="InterPro" id="IPR046335">
    <property type="entry name" value="LacI/GalR-like_sensor"/>
</dbReference>
<feature type="region of interest" description="Disordered" evidence="5">
    <location>
        <begin position="343"/>
        <end position="379"/>
    </location>
</feature>
<evidence type="ECO:0000256" key="2">
    <source>
        <dbReference type="ARBA" id="ARBA00023015"/>
    </source>
</evidence>
<accession>A0ABQ6BIA4</accession>
<sequence length="379" mass="39092">MDFGAEGDPAHLRGGGGMKAATIRDVAERAEVSVASVSRVLNGAGPVTEATRNKVLEAARALQYVPHSGARSLSTSKTQTIGVILPDLYGEFFSELIRGMDVAARSLGYHLIVSSSHDDAEEASAAIRSMRGRVDGLIVLSPHLDAANLAAGLAGRTPILLMNGGAAAGRPSIVVDNHGGAVLAVEHLVATGRRRIVHIAGPAGNLEAEARLAGYLQAMARAGLPTSVVEGEFTQASGHAAGVALARREPRPDAVFAGNDNMAVGAMLALQDGGLRIPEDVAIIGFDDVPIASLVRPGLTTLRIHIAETGRSALERLVRLINAAGEAVADTACEIVRPELVVRPSSNPATPTEASSVPSNAGERLRALAETPSLKGENS</sequence>
<name>A0ABQ6BIA4_9CAUL</name>
<dbReference type="InterPro" id="IPR028082">
    <property type="entry name" value="Peripla_BP_I"/>
</dbReference>
<feature type="domain" description="HTH lacI-type" evidence="6">
    <location>
        <begin position="21"/>
        <end position="75"/>
    </location>
</feature>
<dbReference type="PANTHER" id="PTHR30146">
    <property type="entry name" value="LACI-RELATED TRANSCRIPTIONAL REPRESSOR"/>
    <property type="match status" value="1"/>
</dbReference>
<dbReference type="SUPFAM" id="SSF47413">
    <property type="entry name" value="lambda repressor-like DNA-binding domains"/>
    <property type="match status" value="1"/>
</dbReference>
<evidence type="ECO:0000256" key="1">
    <source>
        <dbReference type="ARBA" id="ARBA00022491"/>
    </source>
</evidence>
<dbReference type="Gene3D" id="1.10.260.40">
    <property type="entry name" value="lambda repressor-like DNA-binding domains"/>
    <property type="match status" value="1"/>
</dbReference>
<evidence type="ECO:0000259" key="6">
    <source>
        <dbReference type="PROSITE" id="PS50932"/>
    </source>
</evidence>
<feature type="compositionally biased region" description="Polar residues" evidence="5">
    <location>
        <begin position="344"/>
        <end position="359"/>
    </location>
</feature>
<keyword evidence="4" id="KW-0804">Transcription</keyword>
<comment type="caution">
    <text evidence="7">The sequence shown here is derived from an EMBL/GenBank/DDBJ whole genome shotgun (WGS) entry which is preliminary data.</text>
</comment>
<dbReference type="Pfam" id="PF13377">
    <property type="entry name" value="Peripla_BP_3"/>
    <property type="match status" value="1"/>
</dbReference>
<organism evidence="7 8">
    <name type="scientific">Brevundimonas denitrificans</name>
    <dbReference type="NCBI Taxonomy" id="1443434"/>
    <lineage>
        <taxon>Bacteria</taxon>
        <taxon>Pseudomonadati</taxon>
        <taxon>Pseudomonadota</taxon>
        <taxon>Alphaproteobacteria</taxon>
        <taxon>Caulobacterales</taxon>
        <taxon>Caulobacteraceae</taxon>
        <taxon>Brevundimonas</taxon>
    </lineage>
</organism>
<dbReference type="PROSITE" id="PS00356">
    <property type="entry name" value="HTH_LACI_1"/>
    <property type="match status" value="1"/>
</dbReference>
<dbReference type="SUPFAM" id="SSF53822">
    <property type="entry name" value="Periplasmic binding protein-like I"/>
    <property type="match status" value="1"/>
</dbReference>
<dbReference type="PROSITE" id="PS50932">
    <property type="entry name" value="HTH_LACI_2"/>
    <property type="match status" value="1"/>
</dbReference>
<evidence type="ECO:0000256" key="3">
    <source>
        <dbReference type="ARBA" id="ARBA00023125"/>
    </source>
</evidence>
<evidence type="ECO:0000256" key="5">
    <source>
        <dbReference type="SAM" id="MobiDB-lite"/>
    </source>
</evidence>
<dbReference type="InterPro" id="IPR000843">
    <property type="entry name" value="HTH_LacI"/>
</dbReference>
<reference evidence="8" key="1">
    <citation type="journal article" date="2019" name="Int. J. Syst. Evol. Microbiol.">
        <title>The Global Catalogue of Microorganisms (GCM) 10K type strain sequencing project: providing services to taxonomists for standard genome sequencing and annotation.</title>
        <authorList>
            <consortium name="The Broad Institute Genomics Platform"/>
            <consortium name="The Broad Institute Genome Sequencing Center for Infectious Disease"/>
            <person name="Wu L."/>
            <person name="Ma J."/>
        </authorList>
    </citation>
    <scope>NUCLEOTIDE SEQUENCE [LARGE SCALE GENOMIC DNA]</scope>
    <source>
        <strain evidence="8">NBRC 110107</strain>
    </source>
</reference>
<dbReference type="InterPro" id="IPR010982">
    <property type="entry name" value="Lambda_DNA-bd_dom_sf"/>
</dbReference>
<dbReference type="PANTHER" id="PTHR30146:SF151">
    <property type="entry name" value="HTH-TYPE TRANSCRIPTIONAL REPRESSOR CYTR"/>
    <property type="match status" value="1"/>
</dbReference>
<keyword evidence="3" id="KW-0238">DNA-binding</keyword>
<protein>
    <submittedName>
        <fullName evidence="7">LacI family transcriptional regulator</fullName>
    </submittedName>
</protein>
<dbReference type="CDD" id="cd06267">
    <property type="entry name" value="PBP1_LacI_sugar_binding-like"/>
    <property type="match status" value="1"/>
</dbReference>
<dbReference type="CDD" id="cd01392">
    <property type="entry name" value="HTH_LacI"/>
    <property type="match status" value="1"/>
</dbReference>
<dbReference type="Pfam" id="PF00356">
    <property type="entry name" value="LacI"/>
    <property type="match status" value="1"/>
</dbReference>
<keyword evidence="2" id="KW-0805">Transcription regulation</keyword>
<evidence type="ECO:0000313" key="7">
    <source>
        <dbReference type="EMBL" id="GLS00932.1"/>
    </source>
</evidence>
<evidence type="ECO:0000313" key="8">
    <source>
        <dbReference type="Proteomes" id="UP001156921"/>
    </source>
</evidence>